<keyword evidence="1" id="KW-0472">Membrane</keyword>
<proteinExistence type="predicted"/>
<evidence type="ECO:0000313" key="3">
    <source>
        <dbReference type="Proteomes" id="UP000182321"/>
    </source>
</evidence>
<evidence type="ECO:0008006" key="4">
    <source>
        <dbReference type="Google" id="ProtNLM"/>
    </source>
</evidence>
<dbReference type="EMBL" id="FNZX01000017">
    <property type="protein sequence ID" value="SEL00351.1"/>
    <property type="molecule type" value="Genomic_DNA"/>
</dbReference>
<name>A0A1H7LN43_9FIRM</name>
<protein>
    <recommendedName>
        <fullName evidence="4">DUF2798 domain-containing protein</fullName>
    </recommendedName>
</protein>
<keyword evidence="1" id="KW-1133">Transmembrane helix</keyword>
<feature type="transmembrane region" description="Helical" evidence="1">
    <location>
        <begin position="77"/>
        <end position="102"/>
    </location>
</feature>
<feature type="transmembrane region" description="Helical" evidence="1">
    <location>
        <begin position="12"/>
        <end position="30"/>
    </location>
</feature>
<sequence>MNMSKKCKVLNVLITNIPIAFAISLAAQLIATRTVVPKLLLINFTLAYVISFFVGMFLPAVPWGLKFASACKAKQDTLPFGLLVNVIVNLVYVVVNCIFLTYFNVVILSHAPVIAYFFAMISTFIPIYLVGYVVSFLWNRPAEMLARKITGEV</sequence>
<dbReference type="RefSeq" id="WP_044935655.1">
    <property type="nucleotide sequence ID" value="NZ_FNZX01000017.1"/>
</dbReference>
<keyword evidence="3" id="KW-1185">Reference proteome</keyword>
<organism evidence="2 3">
    <name type="scientific">Pseudobutyrivibrio ruminis</name>
    <dbReference type="NCBI Taxonomy" id="46206"/>
    <lineage>
        <taxon>Bacteria</taxon>
        <taxon>Bacillati</taxon>
        <taxon>Bacillota</taxon>
        <taxon>Clostridia</taxon>
        <taxon>Lachnospirales</taxon>
        <taxon>Lachnospiraceae</taxon>
        <taxon>Pseudobutyrivibrio</taxon>
    </lineage>
</organism>
<accession>A0A1H7LN43</accession>
<evidence type="ECO:0000313" key="2">
    <source>
        <dbReference type="EMBL" id="SEL00351.1"/>
    </source>
</evidence>
<reference evidence="3" key="1">
    <citation type="submission" date="2016-10" db="EMBL/GenBank/DDBJ databases">
        <authorList>
            <person name="Varghese N."/>
        </authorList>
    </citation>
    <scope>NUCLEOTIDE SEQUENCE [LARGE SCALE GENOMIC DNA]</scope>
    <source>
        <strain evidence="3">ACV-9</strain>
    </source>
</reference>
<feature type="transmembrane region" description="Helical" evidence="1">
    <location>
        <begin position="114"/>
        <end position="138"/>
    </location>
</feature>
<dbReference type="AlphaFoldDB" id="A0A1H7LN43"/>
<gene>
    <name evidence="2" type="ORF">SAMN02910377_02408</name>
</gene>
<dbReference type="Proteomes" id="UP000182321">
    <property type="component" value="Unassembled WGS sequence"/>
</dbReference>
<evidence type="ECO:0000256" key="1">
    <source>
        <dbReference type="SAM" id="Phobius"/>
    </source>
</evidence>
<keyword evidence="1" id="KW-0812">Transmembrane</keyword>
<feature type="transmembrane region" description="Helical" evidence="1">
    <location>
        <begin position="42"/>
        <end position="65"/>
    </location>
</feature>